<dbReference type="EMBL" id="MKIP01000043">
    <property type="protein sequence ID" value="OLP59919.1"/>
    <property type="molecule type" value="Genomic_DNA"/>
</dbReference>
<dbReference type="Gene3D" id="3.40.50.1820">
    <property type="entry name" value="alpha/beta hydrolase"/>
    <property type="match status" value="1"/>
</dbReference>
<dbReference type="OrthoDB" id="9771666at2"/>
<dbReference type="SUPFAM" id="SSF53474">
    <property type="entry name" value="alpha/beta-Hydrolases"/>
    <property type="match status" value="1"/>
</dbReference>
<feature type="signal peptide" evidence="2">
    <location>
        <begin position="1"/>
        <end position="23"/>
    </location>
</feature>
<evidence type="ECO:0000259" key="3">
    <source>
        <dbReference type="Pfam" id="PF20434"/>
    </source>
</evidence>
<dbReference type="RefSeq" id="WP_075627680.1">
    <property type="nucleotide sequence ID" value="NZ_FOAM01000002.1"/>
</dbReference>
<evidence type="ECO:0000313" key="4">
    <source>
        <dbReference type="EMBL" id="OLP59919.1"/>
    </source>
</evidence>
<dbReference type="PANTHER" id="PTHR48081">
    <property type="entry name" value="AB HYDROLASE SUPERFAMILY PROTEIN C4A8.06C"/>
    <property type="match status" value="1"/>
</dbReference>
<keyword evidence="2" id="KW-0732">Signal</keyword>
<evidence type="ECO:0000313" key="5">
    <source>
        <dbReference type="Proteomes" id="UP000186364"/>
    </source>
</evidence>
<reference evidence="4 5" key="1">
    <citation type="submission" date="2016-09" db="EMBL/GenBank/DDBJ databases">
        <title>Rhizobium sp. nov., a novel species isolated from the rice rhizosphere.</title>
        <authorList>
            <person name="Zhao J."/>
            <person name="Zhang X."/>
        </authorList>
    </citation>
    <scope>NUCLEOTIDE SEQUENCE [LARGE SCALE GENOMIC DNA]</scope>
    <source>
        <strain evidence="4 5">1.7048</strain>
    </source>
</reference>
<dbReference type="GO" id="GO:0016787">
    <property type="term" value="F:hydrolase activity"/>
    <property type="evidence" value="ECO:0007669"/>
    <property type="project" value="UniProtKB-KW"/>
</dbReference>
<dbReference type="Pfam" id="PF20434">
    <property type="entry name" value="BD-FAE"/>
    <property type="match status" value="1"/>
</dbReference>
<sequence>MIGRRDFLSVLAAGMMAPHLARAATGGATLPLWPDMPPGGGGPTGPTEIRPAGNYFNVSVPTLDIYRPPRPNGSAVLIAAGGGYKTISNGWEGKGAANWFNARGVTAFVLTYRLPGEGWNAGPLAPLQDAQRAMRLIRSNAGRWELDPQRIGSIGFSAGGHLIGMTATRSSFRAYQPVDGMDTLSARPDWAVLAYPVITMRLPYGKSMSRKILIGPEADQDLVKAWSVETYVGPDCPPLFMIDALDDPVINPQNGVIMAEACQKAGVKAELIRLEAGGHGFGMGKLGSPTANWPVKLEAWLRLQGAIS</sequence>
<gene>
    <name evidence="4" type="ORF">BJF93_09970</name>
</gene>
<proteinExistence type="predicted"/>
<dbReference type="AlphaFoldDB" id="A0A1Q9AWV8"/>
<dbReference type="Proteomes" id="UP000186364">
    <property type="component" value="Unassembled WGS sequence"/>
</dbReference>
<evidence type="ECO:0000256" key="1">
    <source>
        <dbReference type="ARBA" id="ARBA00022801"/>
    </source>
</evidence>
<accession>A0A1Q9AWV8</accession>
<dbReference type="InterPro" id="IPR049492">
    <property type="entry name" value="BD-FAE-like_dom"/>
</dbReference>
<dbReference type="InterPro" id="IPR050300">
    <property type="entry name" value="GDXG_lipolytic_enzyme"/>
</dbReference>
<feature type="domain" description="BD-FAE-like" evidence="3">
    <location>
        <begin position="63"/>
        <end position="260"/>
    </location>
</feature>
<dbReference type="InterPro" id="IPR029058">
    <property type="entry name" value="AB_hydrolase_fold"/>
</dbReference>
<name>A0A1Q9AWV8_9HYPH</name>
<protein>
    <submittedName>
        <fullName evidence="4">Pectin acetylesterase</fullName>
    </submittedName>
</protein>
<organism evidence="4 5">
    <name type="scientific">Xaviernesmea oryzae</name>
    <dbReference type="NCBI Taxonomy" id="464029"/>
    <lineage>
        <taxon>Bacteria</taxon>
        <taxon>Pseudomonadati</taxon>
        <taxon>Pseudomonadota</taxon>
        <taxon>Alphaproteobacteria</taxon>
        <taxon>Hyphomicrobiales</taxon>
        <taxon>Rhizobiaceae</taxon>
        <taxon>Rhizobium/Agrobacterium group</taxon>
        <taxon>Xaviernesmea</taxon>
    </lineage>
</organism>
<keyword evidence="5" id="KW-1185">Reference proteome</keyword>
<evidence type="ECO:0000256" key="2">
    <source>
        <dbReference type="SAM" id="SignalP"/>
    </source>
</evidence>
<dbReference type="PANTHER" id="PTHR48081:SF6">
    <property type="entry name" value="PEPTIDASE S9 PROLYL OLIGOPEPTIDASE CATALYTIC DOMAIN-CONTAINING PROTEIN"/>
    <property type="match status" value="1"/>
</dbReference>
<comment type="caution">
    <text evidence="4">The sequence shown here is derived from an EMBL/GenBank/DDBJ whole genome shotgun (WGS) entry which is preliminary data.</text>
</comment>
<feature type="chain" id="PRO_5010283269" evidence="2">
    <location>
        <begin position="24"/>
        <end position="308"/>
    </location>
</feature>
<keyword evidence="1" id="KW-0378">Hydrolase</keyword>